<dbReference type="PROSITE" id="PS50016">
    <property type="entry name" value="ZF_PHD_2"/>
    <property type="match status" value="1"/>
</dbReference>
<feature type="compositionally biased region" description="Polar residues" evidence="5">
    <location>
        <begin position="221"/>
        <end position="251"/>
    </location>
</feature>
<evidence type="ECO:0000313" key="8">
    <source>
        <dbReference type="Proteomes" id="UP000317494"/>
    </source>
</evidence>
<dbReference type="STRING" id="286115.A0A507DP29"/>
<keyword evidence="2 4" id="KW-0863">Zinc-finger</keyword>
<dbReference type="InterPro" id="IPR011011">
    <property type="entry name" value="Znf_FYVE_PHD"/>
</dbReference>
<dbReference type="SUPFAM" id="SSF57903">
    <property type="entry name" value="FYVE/PHD zinc finger"/>
    <property type="match status" value="1"/>
</dbReference>
<keyword evidence="1" id="KW-0479">Metal-binding</keyword>
<dbReference type="InterPro" id="IPR019786">
    <property type="entry name" value="Zinc_finger_PHD-type_CS"/>
</dbReference>
<dbReference type="AlphaFoldDB" id="A0A507DP29"/>
<comment type="caution">
    <text evidence="7">The sequence shown here is derived from an EMBL/GenBank/DDBJ whole genome shotgun (WGS) entry which is preliminary data.</text>
</comment>
<dbReference type="Gene3D" id="2.60.120.650">
    <property type="entry name" value="Cupin"/>
    <property type="match status" value="1"/>
</dbReference>
<keyword evidence="3" id="KW-0862">Zinc</keyword>
<feature type="compositionally biased region" description="Basic residues" evidence="5">
    <location>
        <begin position="85"/>
        <end position="96"/>
    </location>
</feature>
<evidence type="ECO:0000256" key="2">
    <source>
        <dbReference type="ARBA" id="ARBA00022771"/>
    </source>
</evidence>
<accession>A0A507DP29</accession>
<dbReference type="Proteomes" id="UP000317494">
    <property type="component" value="Unassembled WGS sequence"/>
</dbReference>
<dbReference type="InterPro" id="IPR019787">
    <property type="entry name" value="Znf_PHD-finger"/>
</dbReference>
<name>A0A507DP29_9FUNG</name>
<dbReference type="VEuPathDB" id="FungiDB:SeMB42_g00838"/>
<evidence type="ECO:0000256" key="5">
    <source>
        <dbReference type="SAM" id="MobiDB-lite"/>
    </source>
</evidence>
<feature type="compositionally biased region" description="Low complexity" evidence="5">
    <location>
        <begin position="120"/>
        <end position="131"/>
    </location>
</feature>
<keyword evidence="8" id="KW-1185">Reference proteome</keyword>
<gene>
    <name evidence="7" type="ORF">SeMB42_g00838</name>
</gene>
<evidence type="ECO:0000256" key="4">
    <source>
        <dbReference type="PROSITE-ProRule" id="PRU00146"/>
    </source>
</evidence>
<feature type="region of interest" description="Disordered" evidence="5">
    <location>
        <begin position="159"/>
        <end position="268"/>
    </location>
</feature>
<evidence type="ECO:0000256" key="1">
    <source>
        <dbReference type="ARBA" id="ARBA00022723"/>
    </source>
</evidence>
<evidence type="ECO:0000256" key="3">
    <source>
        <dbReference type="ARBA" id="ARBA00022833"/>
    </source>
</evidence>
<proteinExistence type="predicted"/>
<protein>
    <recommendedName>
        <fullName evidence="6">PHD-type domain-containing protein</fullName>
    </recommendedName>
</protein>
<reference evidence="7 8" key="1">
    <citation type="journal article" date="2019" name="Sci. Rep.">
        <title>Comparative genomics of chytrid fungi reveal insights into the obligate biotrophic and pathogenic lifestyle of Synchytrium endobioticum.</title>
        <authorList>
            <person name="van de Vossenberg B.T.L.H."/>
            <person name="Warris S."/>
            <person name="Nguyen H.D.T."/>
            <person name="van Gent-Pelzer M.P.E."/>
            <person name="Joly D.L."/>
            <person name="van de Geest H.C."/>
            <person name="Bonants P.J.M."/>
            <person name="Smith D.S."/>
            <person name="Levesque C.A."/>
            <person name="van der Lee T.A.J."/>
        </authorList>
    </citation>
    <scope>NUCLEOTIDE SEQUENCE [LARGE SCALE GENOMIC DNA]</scope>
    <source>
        <strain evidence="7 8">MB42</strain>
    </source>
</reference>
<organism evidence="7 8">
    <name type="scientific">Synchytrium endobioticum</name>
    <dbReference type="NCBI Taxonomy" id="286115"/>
    <lineage>
        <taxon>Eukaryota</taxon>
        <taxon>Fungi</taxon>
        <taxon>Fungi incertae sedis</taxon>
        <taxon>Chytridiomycota</taxon>
        <taxon>Chytridiomycota incertae sedis</taxon>
        <taxon>Chytridiomycetes</taxon>
        <taxon>Synchytriales</taxon>
        <taxon>Synchytriaceae</taxon>
        <taxon>Synchytrium</taxon>
    </lineage>
</organism>
<feature type="domain" description="PHD-type" evidence="6">
    <location>
        <begin position="5"/>
        <end position="62"/>
    </location>
</feature>
<sequence>MDYGEATCAVCDHEDPPTMDGSEVVWIACDTCELWYHATCVGLTAQQVAKIESYECKPCKLPKKKRAAPKRAKHQADGDDEPSTKKAKTSNRRNKKQSQQSSELAAIAEVHHEDDEETEAPPAEAHSEATPVSIQQIQEEDFRKITDMWLSGNQMLSQVQQPPSEFAPPYQHQHLHVQPQSAERRSVSPIKPDPQPPSPLRRSASPAKNGMDHPSQPPSVSPINGASATLTSNSYNHHTEGHNSALSNGVSGSACPANGGESLSAEST</sequence>
<dbReference type="SMART" id="SM00249">
    <property type="entry name" value="PHD"/>
    <property type="match status" value="1"/>
</dbReference>
<dbReference type="GO" id="GO:0008270">
    <property type="term" value="F:zinc ion binding"/>
    <property type="evidence" value="ECO:0007669"/>
    <property type="project" value="UniProtKB-KW"/>
</dbReference>
<dbReference type="Pfam" id="PF00628">
    <property type="entry name" value="PHD"/>
    <property type="match status" value="1"/>
</dbReference>
<dbReference type="EMBL" id="QEAN01000018">
    <property type="protein sequence ID" value="TPX53353.1"/>
    <property type="molecule type" value="Genomic_DNA"/>
</dbReference>
<evidence type="ECO:0000313" key="7">
    <source>
        <dbReference type="EMBL" id="TPX53353.1"/>
    </source>
</evidence>
<dbReference type="InterPro" id="IPR001965">
    <property type="entry name" value="Znf_PHD"/>
</dbReference>
<evidence type="ECO:0000259" key="6">
    <source>
        <dbReference type="PROSITE" id="PS50016"/>
    </source>
</evidence>
<dbReference type="PROSITE" id="PS01359">
    <property type="entry name" value="ZF_PHD_1"/>
    <property type="match status" value="1"/>
</dbReference>
<feature type="region of interest" description="Disordered" evidence="5">
    <location>
        <begin position="65"/>
        <end position="132"/>
    </location>
</feature>